<feature type="transmembrane region" description="Helical" evidence="6">
    <location>
        <begin position="227"/>
        <end position="248"/>
    </location>
</feature>
<feature type="transmembrane region" description="Helical" evidence="6">
    <location>
        <begin position="166"/>
        <end position="188"/>
    </location>
</feature>
<comment type="subcellular location">
    <subcellularLocation>
        <location evidence="1">Membrane</location>
        <topology evidence="1">Multi-pass membrane protein</topology>
    </subcellularLocation>
</comment>
<feature type="compositionally biased region" description="Polar residues" evidence="5">
    <location>
        <begin position="16"/>
        <end position="41"/>
    </location>
</feature>
<evidence type="ECO:0000256" key="1">
    <source>
        <dbReference type="ARBA" id="ARBA00004141"/>
    </source>
</evidence>
<feature type="domain" description="Amino acid transporter transmembrane" evidence="7">
    <location>
        <begin position="134"/>
        <end position="557"/>
    </location>
</feature>
<proteinExistence type="predicted"/>
<evidence type="ECO:0000256" key="5">
    <source>
        <dbReference type="SAM" id="MobiDB-lite"/>
    </source>
</evidence>
<keyword evidence="2 6" id="KW-0812">Transmembrane</keyword>
<feature type="transmembrane region" description="Helical" evidence="6">
    <location>
        <begin position="375"/>
        <end position="394"/>
    </location>
</feature>
<dbReference type="InterPro" id="IPR013057">
    <property type="entry name" value="AA_transpt_TM"/>
</dbReference>
<feature type="transmembrane region" description="Helical" evidence="6">
    <location>
        <begin position="430"/>
        <end position="457"/>
    </location>
</feature>
<evidence type="ECO:0000313" key="9">
    <source>
        <dbReference type="Proteomes" id="UP001189429"/>
    </source>
</evidence>
<protein>
    <recommendedName>
        <fullName evidence="7">Amino acid transporter transmembrane domain-containing protein</fullName>
    </recommendedName>
</protein>
<feature type="transmembrane region" description="Helical" evidence="6">
    <location>
        <begin position="254"/>
        <end position="277"/>
    </location>
</feature>
<feature type="transmembrane region" description="Helical" evidence="6">
    <location>
        <begin position="141"/>
        <end position="160"/>
    </location>
</feature>
<dbReference type="PANTHER" id="PTHR22950">
    <property type="entry name" value="AMINO ACID TRANSPORTER"/>
    <property type="match status" value="1"/>
</dbReference>
<dbReference type="Proteomes" id="UP001189429">
    <property type="component" value="Unassembled WGS sequence"/>
</dbReference>
<evidence type="ECO:0000313" key="8">
    <source>
        <dbReference type="EMBL" id="CAK0850628.1"/>
    </source>
</evidence>
<dbReference type="EMBL" id="CAUYUJ010015169">
    <property type="protein sequence ID" value="CAK0850628.1"/>
    <property type="molecule type" value="Genomic_DNA"/>
</dbReference>
<dbReference type="Pfam" id="PF01490">
    <property type="entry name" value="Aa_trans"/>
    <property type="match status" value="1"/>
</dbReference>
<gene>
    <name evidence="8" type="ORF">PCOR1329_LOCUS42994</name>
</gene>
<evidence type="ECO:0000256" key="6">
    <source>
        <dbReference type="SAM" id="Phobius"/>
    </source>
</evidence>
<reference evidence="8" key="1">
    <citation type="submission" date="2023-10" db="EMBL/GenBank/DDBJ databases">
        <authorList>
            <person name="Chen Y."/>
            <person name="Shah S."/>
            <person name="Dougan E. K."/>
            <person name="Thang M."/>
            <person name="Chan C."/>
        </authorList>
    </citation>
    <scope>NUCLEOTIDE SEQUENCE [LARGE SCALE GENOMIC DNA]</scope>
</reference>
<feature type="transmembrane region" description="Helical" evidence="6">
    <location>
        <begin position="500"/>
        <end position="523"/>
    </location>
</feature>
<keyword evidence="9" id="KW-1185">Reference proteome</keyword>
<feature type="transmembrane region" description="Helical" evidence="6">
    <location>
        <begin position="289"/>
        <end position="312"/>
    </location>
</feature>
<feature type="compositionally biased region" description="Low complexity" evidence="5">
    <location>
        <begin position="42"/>
        <end position="51"/>
    </location>
</feature>
<feature type="transmembrane region" description="Helical" evidence="6">
    <location>
        <begin position="332"/>
        <end position="355"/>
    </location>
</feature>
<feature type="transmembrane region" description="Helical" evidence="6">
    <location>
        <begin position="477"/>
        <end position="494"/>
    </location>
</feature>
<organism evidence="8 9">
    <name type="scientific">Prorocentrum cordatum</name>
    <dbReference type="NCBI Taxonomy" id="2364126"/>
    <lineage>
        <taxon>Eukaryota</taxon>
        <taxon>Sar</taxon>
        <taxon>Alveolata</taxon>
        <taxon>Dinophyceae</taxon>
        <taxon>Prorocentrales</taxon>
        <taxon>Prorocentraceae</taxon>
        <taxon>Prorocentrum</taxon>
    </lineage>
</organism>
<feature type="region of interest" description="Disordered" evidence="5">
    <location>
        <begin position="1"/>
        <end position="81"/>
    </location>
</feature>
<feature type="transmembrane region" description="Helical" evidence="6">
    <location>
        <begin position="535"/>
        <end position="557"/>
    </location>
</feature>
<comment type="caution">
    <text evidence="8">The sequence shown here is derived from an EMBL/GenBank/DDBJ whole genome shotgun (WGS) entry which is preliminary data.</text>
</comment>
<keyword evidence="3 6" id="KW-1133">Transmembrane helix</keyword>
<name>A0ABN9TWG3_9DINO</name>
<accession>A0ABN9TWG3</accession>
<sequence length="569" mass="62841">MAPPTAGQETRPIFSAVTSAASRTPWRTTRVAQTVPRQSAQDSNDSSSSSSDEAEPQPLPQGRTRRRRRRKRKSRRRRRSTRVSITCLLSPLRLRRRTISYPSLAADEEDAEEDYFGPQRSMTMVWDDDLPEDHGITSTEATMSLITAIIGAGIMALPQLPVAGELVFCVVLMFVTAAATMEAGSAFFRSTMANNIVVGRGLKFSSTYIHTYEDFGRAAYGPAGEKLIRFFLVIWFVGGSCGFVILMGQNVQNILAPVVSLSYRIWVLLLAPLLWFLAMMRDVSAIAKLTPLGVASAFGSCIIIVSCSIMDMKVWEEWPEQDLKELHNMWPAGGLLSLGSLTATVFGAFACIANVPSIMDEMKEKQRLMRSFRSAIIIVTALYIGVMVMGYHAYGNFIQSNLVDSLTYHPANWEEAQTLKPKDWTGSERIILPTAMSFCVVVNLIISYPLILAPVFLAFQGTTYGKENMKVGTTMNYVMRTLVVAFTIGVPLLITEFSLVFNLFASICGPVLGVVSPIIFGWMIRKAVKAKPSGFGRTIWHGFLMLLSLFCIAVGLMDSTQNLIASFSN</sequence>
<feature type="compositionally biased region" description="Basic residues" evidence="5">
    <location>
        <begin position="63"/>
        <end position="81"/>
    </location>
</feature>
<evidence type="ECO:0000256" key="4">
    <source>
        <dbReference type="ARBA" id="ARBA00023136"/>
    </source>
</evidence>
<evidence type="ECO:0000259" key="7">
    <source>
        <dbReference type="Pfam" id="PF01490"/>
    </source>
</evidence>
<evidence type="ECO:0000256" key="2">
    <source>
        <dbReference type="ARBA" id="ARBA00022692"/>
    </source>
</evidence>
<keyword evidence="4 6" id="KW-0472">Membrane</keyword>
<evidence type="ECO:0000256" key="3">
    <source>
        <dbReference type="ARBA" id="ARBA00022989"/>
    </source>
</evidence>